<evidence type="ECO:0000313" key="2">
    <source>
        <dbReference type="EMBL" id="CDS87611.1"/>
    </source>
</evidence>
<name>A0A069ABD1_CLODI</name>
<reference evidence="1" key="1">
    <citation type="submission" date="2014-07" db="EMBL/GenBank/DDBJ databases">
        <authorList>
            <person name="Monot Marc"/>
        </authorList>
    </citation>
    <scope>NUCLEOTIDE SEQUENCE</scope>
    <source>
        <strain evidence="2">7032994</strain>
    </source>
</reference>
<evidence type="ECO:0008006" key="3">
    <source>
        <dbReference type="Google" id="ProtNLM"/>
    </source>
</evidence>
<dbReference type="PANTHER" id="PTHR39338">
    <property type="entry name" value="BLL5662 PROTEIN-RELATED"/>
    <property type="match status" value="1"/>
</dbReference>
<gene>
    <name evidence="1" type="ORF">BN1096_520471</name>
    <name evidence="2" type="ORF">BN1097_630143</name>
</gene>
<evidence type="ECO:0000313" key="1">
    <source>
        <dbReference type="EMBL" id="CDS85770.1"/>
    </source>
</evidence>
<dbReference type="InterPro" id="IPR008912">
    <property type="entry name" value="Uncharacterised_CoxE"/>
</dbReference>
<sequence>MFIEFFYLLRSRGLNVSLNEWMTLIEALDKGLCYSNFSNFYYLCRMILIKSESDFDKFDAVFLEYFKGIEHQEEIPEEIMNWLKKPDIDLEEFERLEQNPNINLDKLRAKLEERIKEQDSPHNGGNYWIGTGGTSELGHSGKGQTGIRIGGNSTYGRAVLEVAGERKYRDFRDDEVLNMRQFQVALKRLRQFSTRIDAPKTELDLDKTIEETCNNAGYLKLFFEKPRKNTVKLLLLMDSGGSMRGYSTLCNTLFQSVSKSNHFKDVKIYYFHNCIYDRLFTTPECWLSKSINTEWILKNIDKNYKVIIVGDASMSPSELLHIGGNYRGPYNYTPGIEWLKRFKRKYSKIVWMNPELRDGWDSINYWYQTQRMIKSEFNMFPLTVKGLEKALKNLMVSR</sequence>
<dbReference type="AlphaFoldDB" id="A0A069ABD1"/>
<organism evidence="1">
    <name type="scientific">Clostridioides difficile</name>
    <name type="common">Peptoclostridium difficile</name>
    <dbReference type="NCBI Taxonomy" id="1496"/>
    <lineage>
        <taxon>Bacteria</taxon>
        <taxon>Bacillati</taxon>
        <taxon>Bacillota</taxon>
        <taxon>Clostridia</taxon>
        <taxon>Peptostreptococcales</taxon>
        <taxon>Peptostreptococcaceae</taxon>
        <taxon>Clostridioides</taxon>
    </lineage>
</organism>
<proteinExistence type="predicted"/>
<dbReference type="EMBL" id="LK932505">
    <property type="protein sequence ID" value="CDS85770.1"/>
    <property type="molecule type" value="Genomic_DNA"/>
</dbReference>
<dbReference type="PANTHER" id="PTHR39338:SF7">
    <property type="entry name" value="BLL6692 PROTEIN"/>
    <property type="match status" value="1"/>
</dbReference>
<dbReference type="Pfam" id="PF05762">
    <property type="entry name" value="VWA_CoxE"/>
    <property type="match status" value="1"/>
</dbReference>
<accession>A0A069ABD1</accession>
<protein>
    <recommendedName>
        <fullName evidence="3">VWA containing CoxE family protein</fullName>
    </recommendedName>
</protein>
<dbReference type="EMBL" id="LK932402">
    <property type="protein sequence ID" value="CDS87611.1"/>
    <property type="molecule type" value="Genomic_DNA"/>
</dbReference>
<dbReference type="RefSeq" id="WP_021366854.1">
    <property type="nucleotide sequence ID" value="NZ_BBYB01000197.1"/>
</dbReference>